<sequence>MSDFTALMLHETDGKVTPSIRRLADADLPAGDVTVRVEWSTLNYKDGLILGGLGRLVRTYPHIPGIDFAGIVETSDNPAYQPGDKVVLTGWRVGEIHWGGYGQKARVKAEWLVPLPDGLSTRQAMALGTAGLTAMLAIMALEDHGLSPEVDGEVLVTGAAGGLGSVATVLLARKGYHVAASTGRASQHDYLKGLGATTLIDRAELSGGAAKPLLAERWAACVDSVGGPTLAAVLAGMKMRAPVASCGNAGGIELATTVLPFLLRGINLLGIDSAQCPTARRLAAWSRLAAEMPLTLLDQLTTEAKLADLPELGARILKGDIRGRVVVNVAAGA</sequence>
<dbReference type="SMART" id="SM00829">
    <property type="entry name" value="PKS_ER"/>
    <property type="match status" value="1"/>
</dbReference>
<organism evidence="2 3">
    <name type="scientific">Magnetospirillum moscoviense</name>
    <dbReference type="NCBI Taxonomy" id="1437059"/>
    <lineage>
        <taxon>Bacteria</taxon>
        <taxon>Pseudomonadati</taxon>
        <taxon>Pseudomonadota</taxon>
        <taxon>Alphaproteobacteria</taxon>
        <taxon>Rhodospirillales</taxon>
        <taxon>Rhodospirillaceae</taxon>
        <taxon>Magnetospirillum</taxon>
    </lineage>
</organism>
<dbReference type="InterPro" id="IPR051397">
    <property type="entry name" value="Zn-ADH-like_protein"/>
</dbReference>
<dbReference type="AlphaFoldDB" id="A0A178MRB3"/>
<name>A0A178MRB3_9PROT</name>
<protein>
    <submittedName>
        <fullName evidence="2">Acryloyl-CoA reductase</fullName>
    </submittedName>
</protein>
<dbReference type="InterPro" id="IPR036291">
    <property type="entry name" value="NAD(P)-bd_dom_sf"/>
</dbReference>
<proteinExistence type="predicted"/>
<dbReference type="PANTHER" id="PTHR43677:SF1">
    <property type="entry name" value="ACRYLYL-COA REDUCTASE ACUI-RELATED"/>
    <property type="match status" value="1"/>
</dbReference>
<comment type="caution">
    <text evidence="2">The sequence shown here is derived from an EMBL/GenBank/DDBJ whole genome shotgun (WGS) entry which is preliminary data.</text>
</comment>
<dbReference type="Proteomes" id="UP000078543">
    <property type="component" value="Unassembled WGS sequence"/>
</dbReference>
<dbReference type="PANTHER" id="PTHR43677">
    <property type="entry name" value="SHORT-CHAIN DEHYDROGENASE/REDUCTASE"/>
    <property type="match status" value="1"/>
</dbReference>
<reference evidence="2 3" key="1">
    <citation type="submission" date="2016-04" db="EMBL/GenBank/DDBJ databases">
        <title>Draft genome sequence of freshwater magnetotactic bacteria Magnetospirillum marisnigri SP-1 and Magnetospirillum moscoviense BB-1.</title>
        <authorList>
            <person name="Koziaeva V."/>
            <person name="Dziuba M.V."/>
            <person name="Ivanov T.M."/>
            <person name="Kuznetsov B."/>
            <person name="Grouzdev D.S."/>
        </authorList>
    </citation>
    <scope>NUCLEOTIDE SEQUENCE [LARGE SCALE GENOMIC DNA]</scope>
    <source>
        <strain evidence="2 3">BB-1</strain>
    </source>
</reference>
<dbReference type="Pfam" id="PF08240">
    <property type="entry name" value="ADH_N"/>
    <property type="match status" value="1"/>
</dbReference>
<accession>A0A178MRB3</accession>
<dbReference type="EMBL" id="LWQU01000131">
    <property type="protein sequence ID" value="OAN51378.1"/>
    <property type="molecule type" value="Genomic_DNA"/>
</dbReference>
<dbReference type="InterPro" id="IPR014188">
    <property type="entry name" value="Acrylyl-CoA_reductase_AcuI"/>
</dbReference>
<dbReference type="Gene3D" id="3.90.180.10">
    <property type="entry name" value="Medium-chain alcohol dehydrogenases, catalytic domain"/>
    <property type="match status" value="1"/>
</dbReference>
<dbReference type="STRING" id="1437059.A6A05_10955"/>
<dbReference type="InterPro" id="IPR013154">
    <property type="entry name" value="ADH-like_N"/>
</dbReference>
<dbReference type="Gene3D" id="3.40.50.720">
    <property type="entry name" value="NAD(P)-binding Rossmann-like Domain"/>
    <property type="match status" value="1"/>
</dbReference>
<evidence type="ECO:0000313" key="2">
    <source>
        <dbReference type="EMBL" id="OAN51378.1"/>
    </source>
</evidence>
<dbReference type="CDD" id="cd08288">
    <property type="entry name" value="MDR_yhdh"/>
    <property type="match status" value="1"/>
</dbReference>
<dbReference type="GO" id="GO:0043957">
    <property type="term" value="F:acryloyl-CoA reductase (NADPH) activity"/>
    <property type="evidence" value="ECO:0007669"/>
    <property type="project" value="TreeGrafter"/>
</dbReference>
<dbReference type="InterPro" id="IPR011032">
    <property type="entry name" value="GroES-like_sf"/>
</dbReference>
<dbReference type="SUPFAM" id="SSF51735">
    <property type="entry name" value="NAD(P)-binding Rossmann-fold domains"/>
    <property type="match status" value="1"/>
</dbReference>
<dbReference type="SUPFAM" id="SSF50129">
    <property type="entry name" value="GroES-like"/>
    <property type="match status" value="1"/>
</dbReference>
<evidence type="ECO:0000259" key="1">
    <source>
        <dbReference type="SMART" id="SM00829"/>
    </source>
</evidence>
<feature type="domain" description="Enoyl reductase (ER)" evidence="1">
    <location>
        <begin position="15"/>
        <end position="327"/>
    </location>
</feature>
<keyword evidence="3" id="KW-1185">Reference proteome</keyword>
<dbReference type="NCBIfam" id="TIGR02823">
    <property type="entry name" value="oxido_YhdH"/>
    <property type="match status" value="1"/>
</dbReference>
<evidence type="ECO:0000313" key="3">
    <source>
        <dbReference type="Proteomes" id="UP000078543"/>
    </source>
</evidence>
<dbReference type="InterPro" id="IPR020843">
    <property type="entry name" value="ER"/>
</dbReference>
<gene>
    <name evidence="2" type="ORF">A6A05_10955</name>
</gene>